<protein>
    <submittedName>
        <fullName evidence="9">Uncharacterized protein</fullName>
    </submittedName>
</protein>
<organism evidence="9 10">
    <name type="scientific">Blepharisma stoltei</name>
    <dbReference type="NCBI Taxonomy" id="1481888"/>
    <lineage>
        <taxon>Eukaryota</taxon>
        <taxon>Sar</taxon>
        <taxon>Alveolata</taxon>
        <taxon>Ciliophora</taxon>
        <taxon>Postciliodesmatophora</taxon>
        <taxon>Heterotrichea</taxon>
        <taxon>Heterotrichida</taxon>
        <taxon>Blepharismidae</taxon>
        <taxon>Blepharisma</taxon>
    </lineage>
</organism>
<dbReference type="GO" id="GO:0005737">
    <property type="term" value="C:cytoplasm"/>
    <property type="evidence" value="ECO:0007669"/>
    <property type="project" value="UniProtKB-SubCell"/>
</dbReference>
<dbReference type="InterPro" id="IPR013083">
    <property type="entry name" value="Znf_RING/FYVE/PHD"/>
</dbReference>
<dbReference type="AlphaFoldDB" id="A0AAU9IQ22"/>
<keyword evidence="3" id="KW-0479">Metal-binding</keyword>
<evidence type="ECO:0000256" key="6">
    <source>
        <dbReference type="PROSITE-ProRule" id="PRU01215"/>
    </source>
</evidence>
<feature type="zinc finger region" description="RING-Gid-type" evidence="6">
    <location>
        <begin position="324"/>
        <end position="368"/>
    </location>
</feature>
<dbReference type="InterPro" id="IPR024964">
    <property type="entry name" value="CTLH/CRA"/>
</dbReference>
<dbReference type="Pfam" id="PF13445">
    <property type="entry name" value="zf-RING_UBOX"/>
    <property type="match status" value="1"/>
</dbReference>
<dbReference type="CDD" id="cd16652">
    <property type="entry name" value="dRING_Rmd5p-like"/>
    <property type="match status" value="1"/>
</dbReference>
<comment type="subcellular location">
    <subcellularLocation>
        <location evidence="1">Cytoplasm</location>
    </subcellularLocation>
</comment>
<evidence type="ECO:0000313" key="10">
    <source>
        <dbReference type="Proteomes" id="UP001162131"/>
    </source>
</evidence>
<dbReference type="PANTHER" id="PTHR12170">
    <property type="entry name" value="MACROPHAGE ERYTHROBLAST ATTACHER-RELATED"/>
    <property type="match status" value="1"/>
</dbReference>
<dbReference type="InterPro" id="IPR037683">
    <property type="entry name" value="Rmd5_dRing"/>
</dbReference>
<dbReference type="InterPro" id="IPR044063">
    <property type="entry name" value="ZF_RING_GID"/>
</dbReference>
<dbReference type="Proteomes" id="UP001162131">
    <property type="component" value="Unassembled WGS sequence"/>
</dbReference>
<dbReference type="Pfam" id="PF10607">
    <property type="entry name" value="CTLH"/>
    <property type="match status" value="1"/>
</dbReference>
<dbReference type="InterPro" id="IPR006595">
    <property type="entry name" value="CTLH_C"/>
</dbReference>
<dbReference type="PROSITE" id="PS51867">
    <property type="entry name" value="ZF_RING_GID"/>
    <property type="match status" value="1"/>
</dbReference>
<dbReference type="GO" id="GO:0034657">
    <property type="term" value="C:GID complex"/>
    <property type="evidence" value="ECO:0007669"/>
    <property type="project" value="TreeGrafter"/>
</dbReference>
<dbReference type="GO" id="GO:0008270">
    <property type="term" value="F:zinc ion binding"/>
    <property type="evidence" value="ECO:0007669"/>
    <property type="project" value="UniProtKB-KW"/>
</dbReference>
<dbReference type="PROSITE" id="PS50897">
    <property type="entry name" value="CTLH"/>
    <property type="match status" value="1"/>
</dbReference>
<evidence type="ECO:0000313" key="9">
    <source>
        <dbReference type="EMBL" id="CAG9313289.1"/>
    </source>
</evidence>
<evidence type="ECO:0000256" key="3">
    <source>
        <dbReference type="ARBA" id="ARBA00022723"/>
    </source>
</evidence>
<dbReference type="Gene3D" id="3.30.40.10">
    <property type="entry name" value="Zinc/RING finger domain, C3HC4 (zinc finger)"/>
    <property type="match status" value="1"/>
</dbReference>
<keyword evidence="2" id="KW-0963">Cytoplasm</keyword>
<dbReference type="PANTHER" id="PTHR12170:SF3">
    <property type="entry name" value="GH10162P"/>
    <property type="match status" value="1"/>
</dbReference>
<comment type="caution">
    <text evidence="9">The sequence shown here is derived from an EMBL/GenBank/DDBJ whole genome shotgun (WGS) entry which is preliminary data.</text>
</comment>
<sequence>MENNQPNIIERLKKRQRIGRTKIFESLDSIVEQLETFVENDSEEVTDEEFQTKISNLFQEIKDAEPLRNVCKEHRETYAYISKLGKEIEQNGTMNPEDLQCHATTPLDESIINSAIHEYFMREGMFEEADYLQDLKQIQGGIAEAKEQFKMIYQVLKSLEEGNIDYALKWVEDNSQQLKSSSANLQFNLHKLKFLNLLRRKDSATALEYAKTNMQAFKNTHIGEIQQLMGACLFLSQPENSPYQELLDPEYDKIIAQQLIQEWCKTLGLPFKSSLVTAITAGLQIMPEMIQLANITGGNKIWTQPMPTELNLDPKLRFHSIFVCPVSREISTPENPPMLLPCGHMISKQSMERLLSSSSRGKFKCPTCPVEATDRDIRQVTIW</sequence>
<dbReference type="SMART" id="SM00668">
    <property type="entry name" value="CTLH"/>
    <property type="match status" value="1"/>
</dbReference>
<feature type="domain" description="CTLH" evidence="7">
    <location>
        <begin position="148"/>
        <end position="205"/>
    </location>
</feature>
<dbReference type="GO" id="GO:0043161">
    <property type="term" value="P:proteasome-mediated ubiquitin-dependent protein catabolic process"/>
    <property type="evidence" value="ECO:0007669"/>
    <property type="project" value="InterPro"/>
</dbReference>
<dbReference type="SUPFAM" id="SSF57850">
    <property type="entry name" value="RING/U-box"/>
    <property type="match status" value="1"/>
</dbReference>
<evidence type="ECO:0000256" key="4">
    <source>
        <dbReference type="ARBA" id="ARBA00022771"/>
    </source>
</evidence>
<dbReference type="InterPro" id="IPR013144">
    <property type="entry name" value="CRA_dom"/>
</dbReference>
<accession>A0AAU9IQ22</accession>
<reference evidence="9" key="1">
    <citation type="submission" date="2021-09" db="EMBL/GenBank/DDBJ databases">
        <authorList>
            <consortium name="AG Swart"/>
            <person name="Singh M."/>
            <person name="Singh A."/>
            <person name="Seah K."/>
            <person name="Emmerich C."/>
        </authorList>
    </citation>
    <scope>NUCLEOTIDE SEQUENCE</scope>
    <source>
        <strain evidence="9">ATCC30299</strain>
    </source>
</reference>
<dbReference type="SMART" id="SM00757">
    <property type="entry name" value="CRA"/>
    <property type="match status" value="1"/>
</dbReference>
<name>A0AAU9IQ22_9CILI</name>
<evidence type="ECO:0000259" key="8">
    <source>
        <dbReference type="PROSITE" id="PS51867"/>
    </source>
</evidence>
<dbReference type="GO" id="GO:0005634">
    <property type="term" value="C:nucleus"/>
    <property type="evidence" value="ECO:0007669"/>
    <property type="project" value="TreeGrafter"/>
</dbReference>
<dbReference type="InterPro" id="IPR045098">
    <property type="entry name" value="Fyv10_fam"/>
</dbReference>
<gene>
    <name evidence="9" type="ORF">BSTOLATCC_MIC8562</name>
</gene>
<evidence type="ECO:0000256" key="1">
    <source>
        <dbReference type="ARBA" id="ARBA00004496"/>
    </source>
</evidence>
<feature type="domain" description="RING-Gid-type" evidence="8">
    <location>
        <begin position="324"/>
        <end position="368"/>
    </location>
</feature>
<keyword evidence="10" id="KW-1185">Reference proteome</keyword>
<dbReference type="GO" id="GO:0061630">
    <property type="term" value="F:ubiquitin protein ligase activity"/>
    <property type="evidence" value="ECO:0007669"/>
    <property type="project" value="InterPro"/>
</dbReference>
<keyword evidence="5" id="KW-0862">Zinc</keyword>
<evidence type="ECO:0000256" key="5">
    <source>
        <dbReference type="ARBA" id="ARBA00022833"/>
    </source>
</evidence>
<dbReference type="InterPro" id="IPR027370">
    <property type="entry name" value="Znf-RING_euk"/>
</dbReference>
<keyword evidence="4 6" id="KW-0863">Zinc-finger</keyword>
<proteinExistence type="predicted"/>
<dbReference type="FunFam" id="3.30.40.10:FF:000143">
    <property type="entry name" value="Regulator of gluconeogenesis Rmd5"/>
    <property type="match status" value="1"/>
</dbReference>
<dbReference type="EMBL" id="CAJZBQ010000010">
    <property type="protein sequence ID" value="CAG9313289.1"/>
    <property type="molecule type" value="Genomic_DNA"/>
</dbReference>
<evidence type="ECO:0000259" key="7">
    <source>
        <dbReference type="PROSITE" id="PS50897"/>
    </source>
</evidence>
<evidence type="ECO:0000256" key="2">
    <source>
        <dbReference type="ARBA" id="ARBA00022490"/>
    </source>
</evidence>